<dbReference type="InterPro" id="IPR029044">
    <property type="entry name" value="Nucleotide-diphossugar_trans"/>
</dbReference>
<evidence type="ECO:0000313" key="3">
    <source>
        <dbReference type="EMBL" id="EFM09147.1"/>
    </source>
</evidence>
<dbReference type="InterPro" id="IPR005835">
    <property type="entry name" value="NTP_transferase_dom"/>
</dbReference>
<dbReference type="InterPro" id="IPR051161">
    <property type="entry name" value="Mannose-6P_isomerase_type2"/>
</dbReference>
<feature type="domain" description="Mannose-6-phosphate isomerase type II C-terminal" evidence="2">
    <location>
        <begin position="350"/>
        <end position="453"/>
    </location>
</feature>
<keyword evidence="3" id="KW-0548">Nucleotidyltransferase</keyword>
<evidence type="ECO:0000313" key="4">
    <source>
        <dbReference type="Proteomes" id="UP000005387"/>
    </source>
</evidence>
<gene>
    <name evidence="3" type="ORF">PaecuDRAFT_4150</name>
</gene>
<dbReference type="RefSeq" id="WP_006040133.1">
    <property type="nucleotide sequence ID" value="NZ_AEDD01000012.1"/>
</dbReference>
<protein>
    <submittedName>
        <fullName evidence="3">Mannose-1-phosphate guanylyltransferase</fullName>
        <ecNumber evidence="3">2.7.7.13</ecNumber>
    </submittedName>
</protein>
<name>E0IEQ9_9BACL</name>
<dbReference type="Pfam" id="PF01050">
    <property type="entry name" value="MannoseP_isomer"/>
    <property type="match status" value="1"/>
</dbReference>
<dbReference type="GO" id="GO:0009298">
    <property type="term" value="P:GDP-mannose biosynthetic process"/>
    <property type="evidence" value="ECO:0007669"/>
    <property type="project" value="TreeGrafter"/>
</dbReference>
<dbReference type="Proteomes" id="UP000005387">
    <property type="component" value="Unassembled WGS sequence"/>
</dbReference>
<dbReference type="STRING" id="717606.PaecuDRAFT_4150"/>
<dbReference type="eggNOG" id="COG0836">
    <property type="taxonomic scope" value="Bacteria"/>
</dbReference>
<dbReference type="EC" id="2.7.7.13" evidence="3"/>
<dbReference type="AlphaFoldDB" id="E0IEQ9"/>
<dbReference type="InterPro" id="IPR014710">
    <property type="entry name" value="RmlC-like_jellyroll"/>
</dbReference>
<dbReference type="GO" id="GO:0004475">
    <property type="term" value="F:mannose-1-phosphate guanylyltransferase (GTP) activity"/>
    <property type="evidence" value="ECO:0007669"/>
    <property type="project" value="UniProtKB-EC"/>
</dbReference>
<dbReference type="InterPro" id="IPR011051">
    <property type="entry name" value="RmlC_Cupin_sf"/>
</dbReference>
<dbReference type="EMBL" id="AEDD01000012">
    <property type="protein sequence ID" value="EFM09147.1"/>
    <property type="molecule type" value="Genomic_DNA"/>
</dbReference>
<dbReference type="Pfam" id="PF00483">
    <property type="entry name" value="NTP_transferase"/>
    <property type="match status" value="1"/>
</dbReference>
<dbReference type="Gene3D" id="3.90.550.10">
    <property type="entry name" value="Spore Coat Polysaccharide Biosynthesis Protein SpsA, Chain A"/>
    <property type="match status" value="1"/>
</dbReference>
<evidence type="ECO:0000259" key="2">
    <source>
        <dbReference type="Pfam" id="PF01050"/>
    </source>
</evidence>
<sequence length="482" mass="53798">MHVILLSGGSGKRLWPLSNDARSKQFLKLFRNDAGEHESMVQRVWGQLSQAGLGHQAYIATGRAQVEVIQSQLGEEPAIIVEPERRDTFPAIALSAACLYAVHGVPLDAVVAVLPVDPFVGDHFFAKVMELEEALLSSNADIGLLGVSPAYPSAKYGYIVPIADTPVDAIGGKNNDPSLPYRLVSHFEEKPDEERALQLMEQQALWNCGVFAFRLGYMVQELEARGLPTDYDRLLEQYQQLRKISFDYEVVEKAERVIVLPYAGDWKDLGTWNTLTEEMSSSLIGHAIKCDESLNTHVVNELDLPVIVLGVSNAVIAVSPDGILVADKAASPRIKEVMQHREYRPMYEERRWGRYRVLDYTKHPECGEVLTKRIRISAGRNLSYQYHTQRREVWTVIAGQGEMVLDGSLHTIAAGDVVIVPPLMKHSIRATAELEIIEVQTGTELTEEDIVRLALDWETIVREHVADGLNEMKAMAAVEVPR</sequence>
<organism evidence="3 4">
    <name type="scientific">Paenibacillus curdlanolyticus YK9</name>
    <dbReference type="NCBI Taxonomy" id="717606"/>
    <lineage>
        <taxon>Bacteria</taxon>
        <taxon>Bacillati</taxon>
        <taxon>Bacillota</taxon>
        <taxon>Bacilli</taxon>
        <taxon>Bacillales</taxon>
        <taxon>Paenibacillaceae</taxon>
        <taxon>Paenibacillus</taxon>
    </lineage>
</organism>
<dbReference type="SUPFAM" id="SSF53448">
    <property type="entry name" value="Nucleotide-diphospho-sugar transferases"/>
    <property type="match status" value="1"/>
</dbReference>
<dbReference type="PANTHER" id="PTHR46390">
    <property type="entry name" value="MANNOSE-1-PHOSPHATE GUANYLYLTRANSFERASE"/>
    <property type="match status" value="1"/>
</dbReference>
<dbReference type="CDD" id="cd02213">
    <property type="entry name" value="cupin_PMI_typeII_C"/>
    <property type="match status" value="1"/>
</dbReference>
<dbReference type="Gene3D" id="2.60.120.10">
    <property type="entry name" value="Jelly Rolls"/>
    <property type="match status" value="1"/>
</dbReference>
<feature type="domain" description="Nucleotidyl transferase" evidence="1">
    <location>
        <begin position="3"/>
        <end position="279"/>
    </location>
</feature>
<dbReference type="GO" id="GO:0005976">
    <property type="term" value="P:polysaccharide metabolic process"/>
    <property type="evidence" value="ECO:0007669"/>
    <property type="project" value="InterPro"/>
</dbReference>
<dbReference type="eggNOG" id="COG0662">
    <property type="taxonomic scope" value="Bacteria"/>
</dbReference>
<dbReference type="SUPFAM" id="SSF51182">
    <property type="entry name" value="RmlC-like cupins"/>
    <property type="match status" value="1"/>
</dbReference>
<evidence type="ECO:0000259" key="1">
    <source>
        <dbReference type="Pfam" id="PF00483"/>
    </source>
</evidence>
<reference evidence="3 4" key="1">
    <citation type="submission" date="2010-07" db="EMBL/GenBank/DDBJ databases">
        <title>The draft genome of Paenibacillus curdlanolyticus YK9.</title>
        <authorList>
            <consortium name="US DOE Joint Genome Institute (JGI-PGF)"/>
            <person name="Lucas S."/>
            <person name="Copeland A."/>
            <person name="Lapidus A."/>
            <person name="Cheng J.-F."/>
            <person name="Bruce D."/>
            <person name="Goodwin L."/>
            <person name="Pitluck S."/>
            <person name="Land M.L."/>
            <person name="Hauser L."/>
            <person name="Chang Y.-J."/>
            <person name="Jeffries C."/>
            <person name="Anderson I.J."/>
            <person name="Johnson E."/>
            <person name="Loganathan U."/>
            <person name="Mulhopadhyay B."/>
            <person name="Kyrpides N."/>
            <person name="Woyke T.J."/>
        </authorList>
    </citation>
    <scope>NUCLEOTIDE SEQUENCE [LARGE SCALE GENOMIC DNA]</scope>
    <source>
        <strain evidence="3 4">YK9</strain>
    </source>
</reference>
<dbReference type="PANTHER" id="PTHR46390:SF1">
    <property type="entry name" value="MANNOSE-1-PHOSPHATE GUANYLYLTRANSFERASE"/>
    <property type="match status" value="1"/>
</dbReference>
<keyword evidence="4" id="KW-1185">Reference proteome</keyword>
<keyword evidence="3" id="KW-0808">Transferase</keyword>
<accession>E0IEQ9</accession>
<dbReference type="OrthoDB" id="9806359at2"/>
<proteinExistence type="predicted"/>
<dbReference type="InterPro" id="IPR001538">
    <property type="entry name" value="Man6P_isomerase-2_C"/>
</dbReference>